<feature type="domain" description="NADPH-dependent FMN reductase-like" evidence="3">
    <location>
        <begin position="1"/>
        <end position="103"/>
    </location>
</feature>
<dbReference type="InterPro" id="IPR005025">
    <property type="entry name" value="FMN_Rdtase-like_dom"/>
</dbReference>
<evidence type="ECO:0000256" key="1">
    <source>
        <dbReference type="ARBA" id="ARBA00022630"/>
    </source>
</evidence>
<dbReference type="PANTHER" id="PTHR43278:SF2">
    <property type="entry name" value="IRON-SULFUR FLAVOPROTEIN"/>
    <property type="match status" value="1"/>
</dbReference>
<dbReference type="SUPFAM" id="SSF52218">
    <property type="entry name" value="Flavoproteins"/>
    <property type="match status" value="1"/>
</dbReference>
<organism evidence="4 5">
    <name type="scientific">Bipolaricaulis sibiricus</name>
    <dbReference type="NCBI Taxonomy" id="2501609"/>
    <lineage>
        <taxon>Bacteria</taxon>
        <taxon>Candidatus Bipolaricaulota</taxon>
        <taxon>Candidatus Bipolaricaulia</taxon>
        <taxon>Candidatus Bipolaricaulales</taxon>
        <taxon>Candidatus Bipolaricaulaceae</taxon>
        <taxon>Candidatus Bipolaricaulis</taxon>
    </lineage>
</organism>
<evidence type="ECO:0000313" key="4">
    <source>
        <dbReference type="EMBL" id="QAA75840.1"/>
    </source>
</evidence>
<accession>A0A410FSE3</accession>
<gene>
    <name evidence="4" type="ORF">BIP78_0072</name>
</gene>
<dbReference type="EMBL" id="CP034928">
    <property type="protein sequence ID" value="QAA75840.1"/>
    <property type="molecule type" value="Genomic_DNA"/>
</dbReference>
<protein>
    <recommendedName>
        <fullName evidence="3">NADPH-dependent FMN reductase-like domain-containing protein</fullName>
    </recommendedName>
</protein>
<evidence type="ECO:0000313" key="5">
    <source>
        <dbReference type="Proteomes" id="UP000287233"/>
    </source>
</evidence>
<sequence>MKLTVFNGSPRGKESNSHRIIAPLLDGARSAGAEVEEVFLIERNIQHCRGCFSCWGVTPGRCVLEDDMAELLDLYLGSDYVGLASPVYGMYVTALLKDFMDRLLPLATPHIRRSGDGTFYHEGRVRRFPRQLLVFNSGFPGEHNFLVLQTFVEVAKRMNPGSVVLEVYRNCGEALPLADGENEELTARIAGFRAALREAGRELVAHGTVRPETVEQIHEPLATDEEYMAAVNRFWDQQVGRERG</sequence>
<dbReference type="GO" id="GO:0016491">
    <property type="term" value="F:oxidoreductase activity"/>
    <property type="evidence" value="ECO:0007669"/>
    <property type="project" value="InterPro"/>
</dbReference>
<dbReference type="AlphaFoldDB" id="A0A410FSE3"/>
<evidence type="ECO:0000256" key="2">
    <source>
        <dbReference type="ARBA" id="ARBA00022643"/>
    </source>
</evidence>
<dbReference type="Proteomes" id="UP000287233">
    <property type="component" value="Chromosome"/>
</dbReference>
<dbReference type="Pfam" id="PF03358">
    <property type="entry name" value="FMN_red"/>
    <property type="match status" value="1"/>
</dbReference>
<reference evidence="5" key="1">
    <citation type="submission" date="2018-12" db="EMBL/GenBank/DDBJ databases">
        <title>Complete genome sequence of an uncultured bacterium of the candidate phylum Bipolaricaulota.</title>
        <authorList>
            <person name="Kadnikov V.V."/>
            <person name="Mardanov A.V."/>
            <person name="Beletsky A.V."/>
            <person name="Frank Y.A."/>
            <person name="Karnachuk O.V."/>
            <person name="Ravin N.V."/>
        </authorList>
    </citation>
    <scope>NUCLEOTIDE SEQUENCE [LARGE SCALE GENOMIC DNA]</scope>
</reference>
<name>A0A410FSE3_BIPS1</name>
<dbReference type="Gene3D" id="3.40.50.360">
    <property type="match status" value="1"/>
</dbReference>
<dbReference type="InterPro" id="IPR051796">
    <property type="entry name" value="ISF_SsuE-like"/>
</dbReference>
<dbReference type="KEGG" id="bih:BIP78_0072"/>
<keyword evidence="1" id="KW-0285">Flavoprotein</keyword>
<proteinExistence type="predicted"/>
<keyword evidence="2" id="KW-0288">FMN</keyword>
<evidence type="ECO:0000259" key="3">
    <source>
        <dbReference type="Pfam" id="PF03358"/>
    </source>
</evidence>
<dbReference type="InterPro" id="IPR029039">
    <property type="entry name" value="Flavoprotein-like_sf"/>
</dbReference>
<dbReference type="PANTHER" id="PTHR43278">
    <property type="entry name" value="NAD(P)H-DEPENDENT FMN-CONTAINING OXIDOREDUCTASE YWQN-RELATED"/>
    <property type="match status" value="1"/>
</dbReference>